<feature type="compositionally biased region" description="Basic residues" evidence="4">
    <location>
        <begin position="233"/>
        <end position="242"/>
    </location>
</feature>
<feature type="domain" description="RRM" evidence="5">
    <location>
        <begin position="13"/>
        <end position="96"/>
    </location>
</feature>
<keyword evidence="1" id="KW-0677">Repeat</keyword>
<feature type="domain" description="RRM" evidence="5">
    <location>
        <begin position="115"/>
        <end position="203"/>
    </location>
</feature>
<dbReference type="Gene3D" id="3.30.70.330">
    <property type="match status" value="2"/>
</dbReference>
<dbReference type="PANTHER" id="PTHR23236">
    <property type="entry name" value="EUKARYOTIC TRANSLATION INITIATION FACTOR 4B/4H"/>
    <property type="match status" value="1"/>
</dbReference>
<dbReference type="Pfam" id="PF00076">
    <property type="entry name" value="RRM_1"/>
    <property type="match status" value="2"/>
</dbReference>
<dbReference type="OMA" id="CHITFAK"/>
<evidence type="ECO:0000259" key="5">
    <source>
        <dbReference type="PROSITE" id="PS50102"/>
    </source>
</evidence>
<evidence type="ECO:0000256" key="2">
    <source>
        <dbReference type="ARBA" id="ARBA00022884"/>
    </source>
</evidence>
<protein>
    <recommendedName>
        <fullName evidence="5">RRM domain-containing protein</fullName>
    </recommendedName>
</protein>
<gene>
    <name evidence="6" type="ORF">Pmar_PMAR015295</name>
</gene>
<sequence>MSSDQRYKNVSENTVYVEGLPFSWTEEDIYNHFKECGQILSVRAPKWEDSGRLRGYAHVTLADDSALAEALKLDGSKVWAGGSGRQRWLKVTEAKSCGSAGSVSWSPKQVDDKAKILFVKNLPYDISEVDISKLFSTAGDVENVRVVTAGPDRRNKGFCYVTFEVPGVVRRICARKEPWKLKGRVLQLDADDGSGLRSGFHYRAEAYETGHGRKVKRQYTAEADEPVEDVPKKKGKKNRKTAARPEAEGISITKQSLLDD</sequence>
<dbReference type="RefSeq" id="XP_002782967.1">
    <property type="nucleotide sequence ID" value="XM_002782921.1"/>
</dbReference>
<dbReference type="OrthoDB" id="439808at2759"/>
<evidence type="ECO:0000313" key="6">
    <source>
        <dbReference type="EMBL" id="EER14763.1"/>
    </source>
</evidence>
<dbReference type="PANTHER" id="PTHR23236:SF119">
    <property type="entry name" value="NUCLEAR RNA-BINDING PROTEIN SART-3"/>
    <property type="match status" value="1"/>
</dbReference>
<dbReference type="GeneID" id="9045950"/>
<organism evidence="7">
    <name type="scientific">Perkinsus marinus (strain ATCC 50983 / TXsc)</name>
    <dbReference type="NCBI Taxonomy" id="423536"/>
    <lineage>
        <taxon>Eukaryota</taxon>
        <taxon>Sar</taxon>
        <taxon>Alveolata</taxon>
        <taxon>Perkinsozoa</taxon>
        <taxon>Perkinsea</taxon>
        <taxon>Perkinsida</taxon>
        <taxon>Perkinsidae</taxon>
        <taxon>Perkinsus</taxon>
    </lineage>
</organism>
<dbReference type="InterPro" id="IPR012677">
    <property type="entry name" value="Nucleotide-bd_a/b_plait_sf"/>
</dbReference>
<evidence type="ECO:0000313" key="7">
    <source>
        <dbReference type="Proteomes" id="UP000007800"/>
    </source>
</evidence>
<dbReference type="SMART" id="SM00360">
    <property type="entry name" value="RRM"/>
    <property type="match status" value="2"/>
</dbReference>
<keyword evidence="2 3" id="KW-0694">RNA-binding</keyword>
<evidence type="ECO:0000256" key="4">
    <source>
        <dbReference type="SAM" id="MobiDB-lite"/>
    </source>
</evidence>
<feature type="region of interest" description="Disordered" evidence="4">
    <location>
        <begin position="213"/>
        <end position="260"/>
    </location>
</feature>
<dbReference type="SUPFAM" id="SSF54928">
    <property type="entry name" value="RNA-binding domain, RBD"/>
    <property type="match status" value="2"/>
</dbReference>
<dbReference type="PROSITE" id="PS50102">
    <property type="entry name" value="RRM"/>
    <property type="match status" value="2"/>
</dbReference>
<dbReference type="Proteomes" id="UP000007800">
    <property type="component" value="Unassembled WGS sequence"/>
</dbReference>
<reference evidence="6 7" key="1">
    <citation type="submission" date="2008-07" db="EMBL/GenBank/DDBJ databases">
        <authorList>
            <person name="El-Sayed N."/>
            <person name="Caler E."/>
            <person name="Inman J."/>
            <person name="Amedeo P."/>
            <person name="Hass B."/>
            <person name="Wortman J."/>
        </authorList>
    </citation>
    <scope>NUCLEOTIDE SEQUENCE [LARGE SCALE GENOMIC DNA]</scope>
    <source>
        <strain evidence="7">ATCC 50983 / TXsc</strain>
    </source>
</reference>
<name>C5KL90_PERM5</name>
<evidence type="ECO:0000256" key="1">
    <source>
        <dbReference type="ARBA" id="ARBA00022737"/>
    </source>
</evidence>
<dbReference type="AlphaFoldDB" id="C5KL90"/>
<dbReference type="InParanoid" id="C5KL90"/>
<dbReference type="InterPro" id="IPR035979">
    <property type="entry name" value="RBD_domain_sf"/>
</dbReference>
<keyword evidence="7" id="KW-1185">Reference proteome</keyword>
<dbReference type="EMBL" id="GG673921">
    <property type="protein sequence ID" value="EER14763.1"/>
    <property type="molecule type" value="Genomic_DNA"/>
</dbReference>
<accession>C5KL90</accession>
<dbReference type="GO" id="GO:0003723">
    <property type="term" value="F:RNA binding"/>
    <property type="evidence" value="ECO:0007669"/>
    <property type="project" value="UniProtKB-UniRule"/>
</dbReference>
<dbReference type="InterPro" id="IPR000504">
    <property type="entry name" value="RRM_dom"/>
</dbReference>
<proteinExistence type="predicted"/>
<evidence type="ECO:0000256" key="3">
    <source>
        <dbReference type="PROSITE-ProRule" id="PRU00176"/>
    </source>
</evidence>